<evidence type="ECO:0000256" key="1">
    <source>
        <dbReference type="ARBA" id="ARBA00022729"/>
    </source>
</evidence>
<evidence type="ECO:0000313" key="4">
    <source>
        <dbReference type="Proteomes" id="UP000772434"/>
    </source>
</evidence>
<dbReference type="InterPro" id="IPR051477">
    <property type="entry name" value="Expansin_CellWall"/>
</dbReference>
<dbReference type="Proteomes" id="UP000772434">
    <property type="component" value="Unassembled WGS sequence"/>
</dbReference>
<accession>A0A9P5U8L3</accession>
<reference evidence="3" key="1">
    <citation type="submission" date="2020-11" db="EMBL/GenBank/DDBJ databases">
        <authorList>
            <consortium name="DOE Joint Genome Institute"/>
            <person name="Ahrendt S."/>
            <person name="Riley R."/>
            <person name="Andreopoulos W."/>
            <person name="Labutti K."/>
            <person name="Pangilinan J."/>
            <person name="Ruiz-Duenas F.J."/>
            <person name="Barrasa J.M."/>
            <person name="Sanchez-Garcia M."/>
            <person name="Camarero S."/>
            <person name="Miyauchi S."/>
            <person name="Serrano A."/>
            <person name="Linde D."/>
            <person name="Babiker R."/>
            <person name="Drula E."/>
            <person name="Ayuso-Fernandez I."/>
            <person name="Pacheco R."/>
            <person name="Padilla G."/>
            <person name="Ferreira P."/>
            <person name="Barriuso J."/>
            <person name="Kellner H."/>
            <person name="Castanera R."/>
            <person name="Alfaro M."/>
            <person name="Ramirez L."/>
            <person name="Pisabarro A.G."/>
            <person name="Kuo A."/>
            <person name="Tritt A."/>
            <person name="Lipzen A."/>
            <person name="He G."/>
            <person name="Yan M."/>
            <person name="Ng V."/>
            <person name="Cullen D."/>
            <person name="Martin F."/>
            <person name="Rosso M.-N."/>
            <person name="Henrissat B."/>
            <person name="Hibbett D."/>
            <person name="Martinez A.T."/>
            <person name="Grigoriev I.V."/>
        </authorList>
    </citation>
    <scope>NUCLEOTIDE SEQUENCE</scope>
    <source>
        <strain evidence="3">AH 40177</strain>
    </source>
</reference>
<keyword evidence="4" id="KW-1185">Reference proteome</keyword>
<organism evidence="3 4">
    <name type="scientific">Rhodocollybia butyracea</name>
    <dbReference type="NCBI Taxonomy" id="206335"/>
    <lineage>
        <taxon>Eukaryota</taxon>
        <taxon>Fungi</taxon>
        <taxon>Dikarya</taxon>
        <taxon>Basidiomycota</taxon>
        <taxon>Agaricomycotina</taxon>
        <taxon>Agaricomycetes</taxon>
        <taxon>Agaricomycetidae</taxon>
        <taxon>Agaricales</taxon>
        <taxon>Marasmiineae</taxon>
        <taxon>Omphalotaceae</taxon>
        <taxon>Rhodocollybia</taxon>
    </lineage>
</organism>
<protein>
    <submittedName>
        <fullName evidence="3">Uncharacterized protein</fullName>
    </submittedName>
</protein>
<dbReference type="SUPFAM" id="SSF50685">
    <property type="entry name" value="Barwin-like endoglucanases"/>
    <property type="match status" value="1"/>
</dbReference>
<proteinExistence type="predicted"/>
<dbReference type="PANTHER" id="PTHR31836">
    <property type="match status" value="1"/>
</dbReference>
<dbReference type="Gene3D" id="2.40.40.10">
    <property type="entry name" value="RlpA-like domain"/>
    <property type="match status" value="1"/>
</dbReference>
<dbReference type="InterPro" id="IPR036908">
    <property type="entry name" value="RlpA-like_sf"/>
</dbReference>
<dbReference type="CDD" id="cd22191">
    <property type="entry name" value="DPBB_RlpA_EXP_N-like"/>
    <property type="match status" value="1"/>
</dbReference>
<dbReference type="EMBL" id="JADNRY010000054">
    <property type="protein sequence ID" value="KAF9069048.1"/>
    <property type="molecule type" value="Genomic_DNA"/>
</dbReference>
<dbReference type="OrthoDB" id="623670at2759"/>
<feature type="compositionally biased region" description="Low complexity" evidence="2">
    <location>
        <begin position="176"/>
        <end position="196"/>
    </location>
</feature>
<sequence length="283" mass="29407">MKFLTVPFPSRSLRPYSSNPNKTMLSFSYLSLLSIAISFPSFVVASPTHGNLHLNHRSKNAETTSNSSIQARQSSNAVFSWYVAGLGACGTTNSASDYIVALNTDQWDGGSHCYEMVTLTYQGKSVQAQITDECAEGCVSGQLDLTEGLFAALSGGDPNVIGKMYGGTWSYGNAPSTTSSSSTSQYTPPSTSQTPTSTPPPSTTRTSSSTSTSTTTSTSTSSSSSLLTSSASTTSTSASASATATSGPQVFSLFQQALIQLAGVAADANIIWQSIVCLVSVHL</sequence>
<dbReference type="AlphaFoldDB" id="A0A9P5U8L3"/>
<comment type="caution">
    <text evidence="3">The sequence shown here is derived from an EMBL/GenBank/DDBJ whole genome shotgun (WGS) entry which is preliminary data.</text>
</comment>
<name>A0A9P5U8L3_9AGAR</name>
<keyword evidence="1" id="KW-0732">Signal</keyword>
<gene>
    <name evidence="3" type="ORF">BDP27DRAFT_743430</name>
</gene>
<evidence type="ECO:0000256" key="2">
    <source>
        <dbReference type="SAM" id="MobiDB-lite"/>
    </source>
</evidence>
<feature type="compositionally biased region" description="Low complexity" evidence="2">
    <location>
        <begin position="203"/>
        <end position="228"/>
    </location>
</feature>
<evidence type="ECO:0000313" key="3">
    <source>
        <dbReference type="EMBL" id="KAF9069048.1"/>
    </source>
</evidence>
<feature type="region of interest" description="Disordered" evidence="2">
    <location>
        <begin position="176"/>
        <end position="228"/>
    </location>
</feature>
<dbReference type="PANTHER" id="PTHR31836:SF28">
    <property type="entry name" value="SRCR DOMAIN-CONTAINING PROTEIN-RELATED"/>
    <property type="match status" value="1"/>
</dbReference>